<keyword evidence="2" id="KW-0732">Signal</keyword>
<organism evidence="3 4">
    <name type="scientific">Patiriisocius hiemis</name>
    <dbReference type="NCBI Taxonomy" id="3075604"/>
    <lineage>
        <taxon>Bacteria</taxon>
        <taxon>Pseudomonadati</taxon>
        <taxon>Bacteroidota</taxon>
        <taxon>Flavobacteriia</taxon>
        <taxon>Flavobacteriales</taxon>
        <taxon>Flavobacteriaceae</taxon>
        <taxon>Patiriisocius</taxon>
    </lineage>
</organism>
<gene>
    <name evidence="3" type="ORF">RM538_07215</name>
</gene>
<comment type="caution">
    <text evidence="3">The sequence shown here is derived from an EMBL/GenBank/DDBJ whole genome shotgun (WGS) entry which is preliminary data.</text>
</comment>
<feature type="signal peptide" evidence="2">
    <location>
        <begin position="1"/>
        <end position="22"/>
    </location>
</feature>
<protein>
    <submittedName>
        <fullName evidence="3">Transglutaminase</fullName>
    </submittedName>
</protein>
<reference evidence="3 4" key="1">
    <citation type="submission" date="2023-09" db="EMBL/GenBank/DDBJ databases">
        <authorList>
            <person name="Rey-Velasco X."/>
        </authorList>
    </citation>
    <scope>NUCLEOTIDE SEQUENCE [LARGE SCALE GENOMIC DNA]</scope>
    <source>
        <strain evidence="3 4">W242</strain>
    </source>
</reference>
<dbReference type="RefSeq" id="WP_311332738.1">
    <property type="nucleotide sequence ID" value="NZ_JAVRHZ010000003.1"/>
</dbReference>
<evidence type="ECO:0000256" key="1">
    <source>
        <dbReference type="SAM" id="Coils"/>
    </source>
</evidence>
<keyword evidence="1" id="KW-0175">Coiled coil</keyword>
<feature type="chain" id="PRO_5046235885" evidence="2">
    <location>
        <begin position="23"/>
        <end position="676"/>
    </location>
</feature>
<dbReference type="EMBL" id="JAVRHZ010000003">
    <property type="protein sequence ID" value="MDT0555786.1"/>
    <property type="molecule type" value="Genomic_DNA"/>
</dbReference>
<dbReference type="Gene3D" id="2.60.40.3140">
    <property type="match status" value="1"/>
</dbReference>
<name>A0ABU2YC92_9FLAO</name>
<sequence length="676" mass="77978">MKPSTYLSILFLFLFSSQLSLKAQDYRYGKVSKEELQEKVHPIDSNANAAILYREVNTKFDYNQDDGFYIVESYHERIKIYNKDGYNWATKTINSYESDGRTKEKIYSLKGETYFLQDGKVESEKLRNNGIFEEEKSKFLSQTKFTMPNIKDGCIIEYKYDIKSPFISSIDSYRFQEKIPINKVKLDFIAPEYFSYKLHQKGAIPFTINTDGVSRDLNIRYRTKPTNGFGKAGRAKTETSQLTFRENIYKVEIQDVPALKEEAYAGNLDNYRSSLKFELSYTNYPQSSINYYTTTWEDVSKSIYRSELFGQQLEKNNYYKNDIDALIKGVTDDNEKLILIFEYVKGKMNWNSYLGAVTDEGVKNAYKKNTGNVADINLMLISMLRYAGINSNPVLTSTKSNGIPIFPTRSGFNYVIASVEGKESVLLLDATNKFGEPNVLEPEIINWQGRIIREDESSAWVSLYPSKSAVKSLLLNAKISDDLTIVGDSKVRYDGHYALSSRNRFSKVNNEDVRKEIENQNGNVEILDHKFENLQKLYTPVNLSYNFETLDLVEEVSGKIYFSPMLFLKMNQNPFKLEERVYPIDFIYPKRDRFLIKLEIPEGYTVESIPEGGSFGLPENLGSFRYLISEKDNIIQLSVDLAINSPVISSKFYSNLKQFFELVVQKENEKVVLTKI</sequence>
<evidence type="ECO:0000313" key="4">
    <source>
        <dbReference type="Proteomes" id="UP001254488"/>
    </source>
</evidence>
<keyword evidence="4" id="KW-1185">Reference proteome</keyword>
<dbReference type="Gene3D" id="2.60.120.1130">
    <property type="match status" value="1"/>
</dbReference>
<dbReference type="Gene3D" id="3.10.620.30">
    <property type="match status" value="1"/>
</dbReference>
<evidence type="ECO:0000256" key="2">
    <source>
        <dbReference type="SAM" id="SignalP"/>
    </source>
</evidence>
<accession>A0ABU2YC92</accession>
<proteinExistence type="predicted"/>
<dbReference type="Proteomes" id="UP001254488">
    <property type="component" value="Unassembled WGS sequence"/>
</dbReference>
<evidence type="ECO:0000313" key="3">
    <source>
        <dbReference type="EMBL" id="MDT0555786.1"/>
    </source>
</evidence>
<feature type="coiled-coil region" evidence="1">
    <location>
        <begin position="510"/>
        <end position="537"/>
    </location>
</feature>